<evidence type="ECO:0000256" key="4">
    <source>
        <dbReference type="ARBA" id="ARBA00023242"/>
    </source>
</evidence>
<proteinExistence type="inferred from homology"/>
<keyword evidence="3" id="KW-0813">Transport</keyword>
<organism evidence="5 6">
    <name type="scientific">Sphaeroforma arctica JP610</name>
    <dbReference type="NCBI Taxonomy" id="667725"/>
    <lineage>
        <taxon>Eukaryota</taxon>
        <taxon>Ichthyosporea</taxon>
        <taxon>Ichthyophonida</taxon>
        <taxon>Sphaeroforma</taxon>
    </lineage>
</organism>
<comment type="similarity">
    <text evidence="2">Belongs to the NUP186/NUP192/NUP205 family.</text>
</comment>
<evidence type="ECO:0000256" key="2">
    <source>
        <dbReference type="ARBA" id="ARBA00005892"/>
    </source>
</evidence>
<dbReference type="GO" id="GO:0006999">
    <property type="term" value="P:nuclear pore organization"/>
    <property type="evidence" value="ECO:0007669"/>
    <property type="project" value="TreeGrafter"/>
</dbReference>
<evidence type="ECO:0000256" key="3">
    <source>
        <dbReference type="ARBA" id="ARBA00022448"/>
    </source>
</evidence>
<protein>
    <submittedName>
        <fullName evidence="5">Uncharacterized protein</fullName>
    </submittedName>
</protein>
<dbReference type="GeneID" id="25905979"/>
<dbReference type="InterPro" id="IPR021827">
    <property type="entry name" value="Nup186/Nup192/Nup205"/>
</dbReference>
<dbReference type="Pfam" id="PF11894">
    <property type="entry name" value="Nup192"/>
    <property type="match status" value="1"/>
</dbReference>
<dbReference type="Proteomes" id="UP000054560">
    <property type="component" value="Unassembled WGS sequence"/>
</dbReference>
<comment type="subcellular location">
    <subcellularLocation>
        <location evidence="1">Nucleus</location>
    </subcellularLocation>
</comment>
<dbReference type="STRING" id="667725.A0A0L0G212"/>
<keyword evidence="4" id="KW-0539">Nucleus</keyword>
<reference evidence="5 6" key="1">
    <citation type="submission" date="2011-02" db="EMBL/GenBank/DDBJ databases">
        <title>The Genome Sequence of Sphaeroforma arctica JP610.</title>
        <authorList>
            <consortium name="The Broad Institute Genome Sequencing Platform"/>
            <person name="Russ C."/>
            <person name="Cuomo C."/>
            <person name="Young S.K."/>
            <person name="Zeng Q."/>
            <person name="Gargeya S."/>
            <person name="Alvarado L."/>
            <person name="Berlin A."/>
            <person name="Chapman S.B."/>
            <person name="Chen Z."/>
            <person name="Freedman E."/>
            <person name="Gellesch M."/>
            <person name="Goldberg J."/>
            <person name="Griggs A."/>
            <person name="Gujja S."/>
            <person name="Heilman E."/>
            <person name="Heiman D."/>
            <person name="Howarth C."/>
            <person name="Mehta T."/>
            <person name="Neiman D."/>
            <person name="Pearson M."/>
            <person name="Roberts A."/>
            <person name="Saif S."/>
            <person name="Shea T."/>
            <person name="Shenoy N."/>
            <person name="Sisk P."/>
            <person name="Stolte C."/>
            <person name="Sykes S."/>
            <person name="White J."/>
            <person name="Yandava C."/>
            <person name="Burger G."/>
            <person name="Gray M.W."/>
            <person name="Holland P.W.H."/>
            <person name="King N."/>
            <person name="Lang F.B.F."/>
            <person name="Roger A.J."/>
            <person name="Ruiz-Trillo I."/>
            <person name="Haas B."/>
            <person name="Nusbaum C."/>
            <person name="Birren B."/>
        </authorList>
    </citation>
    <scope>NUCLEOTIDE SEQUENCE [LARGE SCALE GENOMIC DNA]</scope>
    <source>
        <strain evidence="5 6">JP610</strain>
    </source>
</reference>
<keyword evidence="6" id="KW-1185">Reference proteome</keyword>
<sequence length="759" mass="82399">MDDYTLAEACGRSAVAVSDKLRSIKLQGLAQAAAEAKRHAQHVGQVPVYQILEAMDAIVRVLVDKITSQSTRSCLYTTLLNLISFAKDSGSSRHGTHSSRNRGNEAMVSVTNTLLLPSESLMFRLIPVVATDAMSGNGSCKSMGVALMGRLLKSDPNRWMESLSQHGFLDHFVGILKHADVEVSRALHTHSGSLLPIYSYEAKMSFLVLVASVKEGAAALVASGMLRRLSTFTCLQESPLHTDETDQSFGSRADRERRVVLWALRLIGGILTSVGRENVFAVAEALDCVAVKKELFLSVLRGGAHSSPTARLTPHVLEEIKLTVGIFYRLSADAAEFTRRLGDSALVFHKHLLGCLVRFAVPSRWKSRMAYPVTSTVEPRETSSLDYRMRDVQSPQVVDAAVIAAVECDVRDICLSLVSYLRSVVKVAKQSRDTAQIMPLLSPNLQNAIVLANNDSSAPSHISDELANEENASSKRPPSLSALVIYIRTAIPSLLSRVTASAARGRGRGSGAENGTNLNMGMILGGNAVGINVGATPDTYGHPDANAYGSNQGYTRGNHGNQGYGMPHSMHSTQSYGTTGHNPQINHGYGYGRPHAINGTFGPITGDFNDYRSTFNRRARHQPSLTEDTHAVQILLCGIESALYVLMLHLHYYLTVAATTTPLPYVTTKYCGSASGIDVDDGGMLMGGEITWDQMTRESREKLKSTASSCLAQVLDNLQFSQDIQAQLYTLTGCSSEFIETVSQQIRTLLELERRGVSY</sequence>
<dbReference type="RefSeq" id="XP_014156135.1">
    <property type="nucleotide sequence ID" value="XM_014300660.1"/>
</dbReference>
<dbReference type="PANTHER" id="PTHR31344:SF0">
    <property type="entry name" value="NUCLEAR PORE COMPLEX PROTEIN NUP205"/>
    <property type="match status" value="1"/>
</dbReference>
<evidence type="ECO:0000313" key="5">
    <source>
        <dbReference type="EMBL" id="KNC82233.1"/>
    </source>
</evidence>
<dbReference type="eggNOG" id="KOG1835">
    <property type="taxonomic scope" value="Eukaryota"/>
</dbReference>
<evidence type="ECO:0000256" key="1">
    <source>
        <dbReference type="ARBA" id="ARBA00004123"/>
    </source>
</evidence>
<dbReference type="AlphaFoldDB" id="A0A0L0G212"/>
<evidence type="ECO:0000313" key="6">
    <source>
        <dbReference type="Proteomes" id="UP000054560"/>
    </source>
</evidence>
<dbReference type="GO" id="GO:0044611">
    <property type="term" value="C:nuclear pore inner ring"/>
    <property type="evidence" value="ECO:0007669"/>
    <property type="project" value="TreeGrafter"/>
</dbReference>
<dbReference type="EMBL" id="KQ241947">
    <property type="protein sequence ID" value="KNC82233.1"/>
    <property type="molecule type" value="Genomic_DNA"/>
</dbReference>
<name>A0A0L0G212_9EUKA</name>
<dbReference type="OrthoDB" id="2019644at2759"/>
<gene>
    <name evidence="5" type="ORF">SARC_05475</name>
</gene>
<accession>A0A0L0G212</accession>
<dbReference type="GO" id="GO:0017056">
    <property type="term" value="F:structural constituent of nuclear pore"/>
    <property type="evidence" value="ECO:0007669"/>
    <property type="project" value="TreeGrafter"/>
</dbReference>
<dbReference type="PANTHER" id="PTHR31344">
    <property type="entry name" value="NUCLEAR PORE COMPLEX PROTEIN NUP205"/>
    <property type="match status" value="1"/>
</dbReference>